<evidence type="ECO:0000313" key="2">
    <source>
        <dbReference type="Proteomes" id="UP000528964"/>
    </source>
</evidence>
<organism evidence="1 2">
    <name type="scientific">Hansschlegelia beijingensis</name>
    <dbReference type="NCBI Taxonomy" id="1133344"/>
    <lineage>
        <taxon>Bacteria</taxon>
        <taxon>Pseudomonadati</taxon>
        <taxon>Pseudomonadota</taxon>
        <taxon>Alphaproteobacteria</taxon>
        <taxon>Hyphomicrobiales</taxon>
        <taxon>Methylopilaceae</taxon>
        <taxon>Hansschlegelia</taxon>
    </lineage>
</organism>
<evidence type="ECO:0000313" key="1">
    <source>
        <dbReference type="EMBL" id="MBB3972808.1"/>
    </source>
</evidence>
<reference evidence="1 2" key="1">
    <citation type="submission" date="2020-08" db="EMBL/GenBank/DDBJ databases">
        <title>Genomic Encyclopedia of Type Strains, Phase IV (KMG-IV): sequencing the most valuable type-strain genomes for metagenomic binning, comparative biology and taxonomic classification.</title>
        <authorList>
            <person name="Goeker M."/>
        </authorList>
    </citation>
    <scope>NUCLEOTIDE SEQUENCE [LARGE SCALE GENOMIC DNA]</scope>
    <source>
        <strain evidence="1 2">DSM 25481</strain>
    </source>
</reference>
<dbReference type="Proteomes" id="UP000528964">
    <property type="component" value="Unassembled WGS sequence"/>
</dbReference>
<name>A0A7W6D426_9HYPH</name>
<comment type="caution">
    <text evidence="1">The sequence shown here is derived from an EMBL/GenBank/DDBJ whole genome shotgun (WGS) entry which is preliminary data.</text>
</comment>
<dbReference type="RefSeq" id="WP_183394689.1">
    <property type="nucleotide sequence ID" value="NZ_JACIDR010000002.1"/>
</dbReference>
<keyword evidence="2" id="KW-1185">Reference proteome</keyword>
<sequence>MDDVPACLGGLCVECGACGRGAIFWGQSGEAKMPTPDAARRLRCSACGAKRPVLYRAISEAEAKRWYIDR</sequence>
<dbReference type="EMBL" id="JACIDR010000002">
    <property type="protein sequence ID" value="MBB3972808.1"/>
    <property type="molecule type" value="Genomic_DNA"/>
</dbReference>
<protein>
    <submittedName>
        <fullName evidence="1">Uncharacterized protein</fullName>
    </submittedName>
</protein>
<accession>A0A7W6D426</accession>
<proteinExistence type="predicted"/>
<gene>
    <name evidence="1" type="ORF">GGR24_001465</name>
</gene>
<dbReference type="AlphaFoldDB" id="A0A7W6D426"/>